<keyword evidence="4" id="KW-0472">Membrane</keyword>
<comment type="similarity">
    <text evidence="1">Belongs to the glycosyltransferase 34 family.</text>
</comment>
<dbReference type="Gene3D" id="3.90.550.10">
    <property type="entry name" value="Spore Coat Polysaccharide Biosynthesis Protein SpsA, Chain A"/>
    <property type="match status" value="1"/>
</dbReference>
<accession>A0A9P8PVD5</accession>
<keyword evidence="4" id="KW-0812">Transmembrane</keyword>
<proteinExistence type="inferred from homology"/>
<keyword evidence="3" id="KW-0808">Transferase</keyword>
<dbReference type="InterPro" id="IPR008630">
    <property type="entry name" value="Glyco_trans_34"/>
</dbReference>
<comment type="caution">
    <text evidence="5">The sequence shown here is derived from an EMBL/GenBank/DDBJ whole genome shotgun (WGS) entry which is preliminary data.</text>
</comment>
<dbReference type="GO" id="GO:0006487">
    <property type="term" value="P:protein N-linked glycosylation"/>
    <property type="evidence" value="ECO:0007669"/>
    <property type="project" value="TreeGrafter"/>
</dbReference>
<dbReference type="OrthoDB" id="407658at2759"/>
<dbReference type="Proteomes" id="UP000774326">
    <property type="component" value="Unassembled WGS sequence"/>
</dbReference>
<evidence type="ECO:0000313" key="6">
    <source>
        <dbReference type="Proteomes" id="UP000774326"/>
    </source>
</evidence>
<evidence type="ECO:0000256" key="3">
    <source>
        <dbReference type="ARBA" id="ARBA00022679"/>
    </source>
</evidence>
<evidence type="ECO:0000313" key="5">
    <source>
        <dbReference type="EMBL" id="KAH3679112.1"/>
    </source>
</evidence>
<dbReference type="GO" id="GO:0016757">
    <property type="term" value="F:glycosyltransferase activity"/>
    <property type="evidence" value="ECO:0007669"/>
    <property type="project" value="UniProtKB-KW"/>
</dbReference>
<keyword evidence="6" id="KW-1185">Reference proteome</keyword>
<evidence type="ECO:0008006" key="7">
    <source>
        <dbReference type="Google" id="ProtNLM"/>
    </source>
</evidence>
<organism evidence="5 6">
    <name type="scientific">Wickerhamomyces pijperi</name>
    <name type="common">Yeast</name>
    <name type="synonym">Pichia pijperi</name>
    <dbReference type="NCBI Taxonomy" id="599730"/>
    <lineage>
        <taxon>Eukaryota</taxon>
        <taxon>Fungi</taxon>
        <taxon>Dikarya</taxon>
        <taxon>Ascomycota</taxon>
        <taxon>Saccharomycotina</taxon>
        <taxon>Saccharomycetes</taxon>
        <taxon>Phaffomycetales</taxon>
        <taxon>Wickerhamomycetaceae</taxon>
        <taxon>Wickerhamomyces</taxon>
    </lineage>
</organism>
<dbReference type="Pfam" id="PF05637">
    <property type="entry name" value="Glyco_transf_34"/>
    <property type="match status" value="1"/>
</dbReference>
<dbReference type="GO" id="GO:0000139">
    <property type="term" value="C:Golgi membrane"/>
    <property type="evidence" value="ECO:0007669"/>
    <property type="project" value="TreeGrafter"/>
</dbReference>
<dbReference type="AlphaFoldDB" id="A0A9P8PVD5"/>
<reference evidence="5" key="2">
    <citation type="submission" date="2021-01" db="EMBL/GenBank/DDBJ databases">
        <authorList>
            <person name="Schikora-Tamarit M.A."/>
        </authorList>
    </citation>
    <scope>NUCLEOTIDE SEQUENCE</scope>
    <source>
        <strain evidence="5">CBS2887</strain>
    </source>
</reference>
<gene>
    <name evidence="5" type="ORF">WICPIJ_008720</name>
</gene>
<feature type="transmembrane region" description="Helical" evidence="4">
    <location>
        <begin position="21"/>
        <end position="40"/>
    </location>
</feature>
<dbReference type="InterPro" id="IPR029044">
    <property type="entry name" value="Nucleotide-diphossugar_trans"/>
</dbReference>
<name>A0A9P8PVD5_WICPI</name>
<dbReference type="PANTHER" id="PTHR31306:SF5">
    <property type="entry name" value="ALPHA-1,6-MANNOSYLTRANSFERASE MNN10-RELATED"/>
    <property type="match status" value="1"/>
</dbReference>
<keyword evidence="4" id="KW-1133">Transmembrane helix</keyword>
<dbReference type="PANTHER" id="PTHR31306">
    <property type="entry name" value="ALPHA-1,6-MANNOSYLTRANSFERASE MNN11-RELATED"/>
    <property type="match status" value="1"/>
</dbReference>
<reference evidence="5" key="1">
    <citation type="journal article" date="2021" name="Open Biol.">
        <title>Shared evolutionary footprints suggest mitochondrial oxidative damage underlies multiple complex I losses in fungi.</title>
        <authorList>
            <person name="Schikora-Tamarit M.A."/>
            <person name="Marcet-Houben M."/>
            <person name="Nosek J."/>
            <person name="Gabaldon T."/>
        </authorList>
    </citation>
    <scope>NUCLEOTIDE SEQUENCE</scope>
    <source>
        <strain evidence="5">CBS2887</strain>
    </source>
</reference>
<evidence type="ECO:0000256" key="1">
    <source>
        <dbReference type="ARBA" id="ARBA00005664"/>
    </source>
</evidence>
<dbReference type="EMBL" id="JAEUBG010005022">
    <property type="protein sequence ID" value="KAH3679112.1"/>
    <property type="molecule type" value="Genomic_DNA"/>
</dbReference>
<keyword evidence="2" id="KW-0328">Glycosyltransferase</keyword>
<sequence length="393" mass="45875">MLPRPIQKRISVVKRTVQQNKTTTVIICTLFLYFVLFYGGSEERIVYDLSDGKSSKGYGIIKGGTGNLCYDKDRRVGGLPKVTRFDDPSIYDEFERDTNTEGMLPGTDFDDVEAFDKDRNKIVIIVGANLEGGVGKWKGPDDWALEKTSLVNKKLYAAQHGYDLVVKDFTKLKKYSNEFREGWQKFDLIKEVMDEYNYGDWFWYVDLNTLIMEPEYTLEDLVFQNMQQRLASRTVEYFNPNELTLDLPLIDYTEPLNLLLAQDCDGFNLNSFLIRKSHWSINLIDLLFDPVVYSVEHPKWTRGESNALEYYYNKFPSIRSRLGFLPTRLLASLGPGACSDYEFDSSFMFYNETSRDFLVNLKDCDAGRNCWEEMQQFSRISRDLHKSWYQRIF</sequence>
<evidence type="ECO:0000256" key="2">
    <source>
        <dbReference type="ARBA" id="ARBA00022676"/>
    </source>
</evidence>
<protein>
    <recommendedName>
        <fullName evidence="7">Glycosyltransferase family 34 protein</fullName>
    </recommendedName>
</protein>
<evidence type="ECO:0000256" key="4">
    <source>
        <dbReference type="SAM" id="Phobius"/>
    </source>
</evidence>